<evidence type="ECO:0000313" key="1">
    <source>
        <dbReference type="EMBL" id="KAK3927592.1"/>
    </source>
</evidence>
<accession>A0AAE1LRE3</accession>
<sequence>MTKNTWTTIRDREDQKVNGLGREEEYQFSFEFNGLGREEESQFSFEFNGLGREEESQFSFELYDTLNSLPPRLHLLGPKKVTGKRKFFCAARSSSRP</sequence>
<organism evidence="1 2">
    <name type="scientific">Frankliniella fusca</name>
    <dbReference type="NCBI Taxonomy" id="407009"/>
    <lineage>
        <taxon>Eukaryota</taxon>
        <taxon>Metazoa</taxon>
        <taxon>Ecdysozoa</taxon>
        <taxon>Arthropoda</taxon>
        <taxon>Hexapoda</taxon>
        <taxon>Insecta</taxon>
        <taxon>Pterygota</taxon>
        <taxon>Neoptera</taxon>
        <taxon>Paraneoptera</taxon>
        <taxon>Thysanoptera</taxon>
        <taxon>Terebrantia</taxon>
        <taxon>Thripoidea</taxon>
        <taxon>Thripidae</taxon>
        <taxon>Frankliniella</taxon>
    </lineage>
</organism>
<reference evidence="1" key="1">
    <citation type="submission" date="2021-07" db="EMBL/GenBank/DDBJ databases">
        <authorList>
            <person name="Catto M.A."/>
            <person name="Jacobson A."/>
            <person name="Kennedy G."/>
            <person name="Labadie P."/>
            <person name="Hunt B.G."/>
            <person name="Srinivasan R."/>
        </authorList>
    </citation>
    <scope>NUCLEOTIDE SEQUENCE</scope>
    <source>
        <strain evidence="1">PL_HMW_Pooled</strain>
        <tissue evidence="1">Head</tissue>
    </source>
</reference>
<name>A0AAE1LRE3_9NEOP</name>
<dbReference type="AlphaFoldDB" id="A0AAE1LRE3"/>
<proteinExistence type="predicted"/>
<reference evidence="1" key="2">
    <citation type="journal article" date="2023" name="BMC Genomics">
        <title>Pest status, molecular evolution, and epigenetic factors derived from the genome assembly of Frankliniella fusca, a thysanopteran phytovirus vector.</title>
        <authorList>
            <person name="Catto M.A."/>
            <person name="Labadie P.E."/>
            <person name="Jacobson A.L."/>
            <person name="Kennedy G.G."/>
            <person name="Srinivasan R."/>
            <person name="Hunt B.G."/>
        </authorList>
    </citation>
    <scope>NUCLEOTIDE SEQUENCE</scope>
    <source>
        <strain evidence="1">PL_HMW_Pooled</strain>
    </source>
</reference>
<protein>
    <submittedName>
        <fullName evidence="1">V-type ATP synthase beta chain 1</fullName>
    </submittedName>
</protein>
<dbReference type="EMBL" id="JAHWGI010001289">
    <property type="protein sequence ID" value="KAK3927592.1"/>
    <property type="molecule type" value="Genomic_DNA"/>
</dbReference>
<evidence type="ECO:0000313" key="2">
    <source>
        <dbReference type="Proteomes" id="UP001219518"/>
    </source>
</evidence>
<comment type="caution">
    <text evidence="1">The sequence shown here is derived from an EMBL/GenBank/DDBJ whole genome shotgun (WGS) entry which is preliminary data.</text>
</comment>
<gene>
    <name evidence="1" type="ORF">KUF71_015877</name>
</gene>
<feature type="non-terminal residue" evidence="1">
    <location>
        <position position="1"/>
    </location>
</feature>
<keyword evidence="2" id="KW-1185">Reference proteome</keyword>
<dbReference type="Proteomes" id="UP001219518">
    <property type="component" value="Unassembled WGS sequence"/>
</dbReference>